<sequence length="84" mass="9820">FFFLLFFLIYTALEFIKLIQKKRKLSLFFHHGAGLSGLSYALLAEYLKKLKTINVVYYVMTVVVMVKLLLLMTKIFPSKLLVKI</sequence>
<evidence type="ECO:0000313" key="3">
    <source>
        <dbReference type="Proteomes" id="UP000193920"/>
    </source>
</evidence>
<gene>
    <name evidence="2" type="ORF">LY90DRAFT_217575</name>
</gene>
<accession>A0A1Y1YYY8</accession>
<reference evidence="2 3" key="1">
    <citation type="submission" date="2016-08" db="EMBL/GenBank/DDBJ databases">
        <title>A Parts List for Fungal Cellulosomes Revealed by Comparative Genomics.</title>
        <authorList>
            <consortium name="DOE Joint Genome Institute"/>
            <person name="Haitjema C.H."/>
            <person name="Gilmore S.P."/>
            <person name="Henske J.K."/>
            <person name="Solomon K.V."/>
            <person name="De Groot R."/>
            <person name="Kuo A."/>
            <person name="Mondo S.J."/>
            <person name="Salamov A.A."/>
            <person name="Labutti K."/>
            <person name="Zhao Z."/>
            <person name="Chiniquy J."/>
            <person name="Barry K."/>
            <person name="Brewer H.M."/>
            <person name="Purvine S.O."/>
            <person name="Wright A.T."/>
            <person name="Boxma B."/>
            <person name="Van Alen T."/>
            <person name="Hackstein J.H."/>
            <person name="Baker S.E."/>
            <person name="Grigoriev I.V."/>
            <person name="O'Malley M.A."/>
        </authorList>
    </citation>
    <scope>NUCLEOTIDE SEQUENCE [LARGE SCALE GENOMIC DNA]</scope>
    <source>
        <strain evidence="2 3">G1</strain>
    </source>
</reference>
<organism evidence="2 3">
    <name type="scientific">Neocallimastix californiae</name>
    <dbReference type="NCBI Taxonomy" id="1754190"/>
    <lineage>
        <taxon>Eukaryota</taxon>
        <taxon>Fungi</taxon>
        <taxon>Fungi incertae sedis</taxon>
        <taxon>Chytridiomycota</taxon>
        <taxon>Chytridiomycota incertae sedis</taxon>
        <taxon>Neocallimastigomycetes</taxon>
        <taxon>Neocallimastigales</taxon>
        <taxon>Neocallimastigaceae</taxon>
        <taxon>Neocallimastix</taxon>
    </lineage>
</organism>
<keyword evidence="3" id="KW-1185">Reference proteome</keyword>
<dbReference type="AlphaFoldDB" id="A0A1Y1YYY8"/>
<dbReference type="Proteomes" id="UP000193920">
    <property type="component" value="Unassembled WGS sequence"/>
</dbReference>
<keyword evidence="1" id="KW-1133">Transmembrane helix</keyword>
<proteinExistence type="predicted"/>
<name>A0A1Y1YYY8_9FUNG</name>
<feature type="non-terminal residue" evidence="2">
    <location>
        <position position="1"/>
    </location>
</feature>
<evidence type="ECO:0000256" key="1">
    <source>
        <dbReference type="SAM" id="Phobius"/>
    </source>
</evidence>
<feature type="transmembrane region" description="Helical" evidence="1">
    <location>
        <begin position="25"/>
        <end position="43"/>
    </location>
</feature>
<protein>
    <submittedName>
        <fullName evidence="2">Uncharacterized protein</fullName>
    </submittedName>
</protein>
<keyword evidence="1" id="KW-0472">Membrane</keyword>
<keyword evidence="1" id="KW-0812">Transmembrane</keyword>
<dbReference type="EMBL" id="MCOG01000480">
    <property type="protein sequence ID" value="ORY03253.1"/>
    <property type="molecule type" value="Genomic_DNA"/>
</dbReference>
<feature type="transmembrane region" description="Helical" evidence="1">
    <location>
        <begin position="55"/>
        <end position="76"/>
    </location>
</feature>
<comment type="caution">
    <text evidence="2">The sequence shown here is derived from an EMBL/GenBank/DDBJ whole genome shotgun (WGS) entry which is preliminary data.</text>
</comment>
<evidence type="ECO:0000313" key="2">
    <source>
        <dbReference type="EMBL" id="ORY03253.1"/>
    </source>
</evidence>